<reference evidence="3 4" key="1">
    <citation type="journal article" date="2021" name="Front. Microbiol.">
        <title>Aerobic Denitrification and Heterotrophic Sulfur Oxidation in the Genus Halomonas Revealed by Six Novel Species Characterizations and Genome-Based Analysis.</title>
        <authorList>
            <person name="Wang L."/>
            <person name="Shao Z."/>
        </authorList>
    </citation>
    <scope>NUCLEOTIDE SEQUENCE [LARGE SCALE GENOMIC DNA]</scope>
    <source>
        <strain evidence="3 4">MCCC 1A05748</strain>
    </source>
</reference>
<dbReference type="Pfam" id="PF07331">
    <property type="entry name" value="TctB"/>
    <property type="match status" value="1"/>
</dbReference>
<proteinExistence type="predicted"/>
<organism evidence="3 4">
    <name type="scientific">Billgrantia desiderata</name>
    <dbReference type="NCBI Taxonomy" id="52021"/>
    <lineage>
        <taxon>Bacteria</taxon>
        <taxon>Pseudomonadati</taxon>
        <taxon>Pseudomonadota</taxon>
        <taxon>Gammaproteobacteria</taxon>
        <taxon>Oceanospirillales</taxon>
        <taxon>Halomonadaceae</taxon>
        <taxon>Billgrantia</taxon>
    </lineage>
</organism>
<gene>
    <name evidence="3" type="ORF">HOP60_10945</name>
</gene>
<feature type="transmembrane region" description="Helical" evidence="1">
    <location>
        <begin position="41"/>
        <end position="59"/>
    </location>
</feature>
<feature type="domain" description="DUF1468" evidence="2">
    <location>
        <begin position="10"/>
        <end position="156"/>
    </location>
</feature>
<keyword evidence="1" id="KW-0812">Transmembrane</keyword>
<evidence type="ECO:0000259" key="2">
    <source>
        <dbReference type="Pfam" id="PF07331"/>
    </source>
</evidence>
<accession>A0ABS9B5R6</accession>
<evidence type="ECO:0000313" key="3">
    <source>
        <dbReference type="EMBL" id="MCE8047243.1"/>
    </source>
</evidence>
<keyword evidence="1" id="KW-0472">Membrane</keyword>
<comment type="caution">
    <text evidence="3">The sequence shown here is derived from an EMBL/GenBank/DDBJ whole genome shotgun (WGS) entry which is preliminary data.</text>
</comment>
<dbReference type="EMBL" id="JABFTQ010000006">
    <property type="protein sequence ID" value="MCE8047243.1"/>
    <property type="molecule type" value="Genomic_DNA"/>
</dbReference>
<feature type="transmembrane region" description="Helical" evidence="1">
    <location>
        <begin position="105"/>
        <end position="123"/>
    </location>
</feature>
<feature type="transmembrane region" description="Helical" evidence="1">
    <location>
        <begin position="130"/>
        <end position="151"/>
    </location>
</feature>
<evidence type="ECO:0000313" key="4">
    <source>
        <dbReference type="Proteomes" id="UP001320154"/>
    </source>
</evidence>
<feature type="transmembrane region" description="Helical" evidence="1">
    <location>
        <begin position="80"/>
        <end position="99"/>
    </location>
</feature>
<name>A0ABS9B5R6_9GAMM</name>
<dbReference type="RefSeq" id="WP_086509276.1">
    <property type="nucleotide sequence ID" value="NZ_JAAQTN010000025.1"/>
</dbReference>
<evidence type="ECO:0000256" key="1">
    <source>
        <dbReference type="SAM" id="Phobius"/>
    </source>
</evidence>
<protein>
    <submittedName>
        <fullName evidence="3">Tripartite tricarboxylate transporter TctB family protein</fullName>
    </submittedName>
</protein>
<dbReference type="Proteomes" id="UP001320154">
    <property type="component" value="Unassembled WGS sequence"/>
</dbReference>
<dbReference type="InterPro" id="IPR009936">
    <property type="entry name" value="DUF1468"/>
</dbReference>
<sequence length="156" mass="17234">MLTLTKDRALALALLLIVAVMWVESGNIRPPTAWQPYGSALFPRILLVVTGLLSLLLLVRSLIAGPGERHAPRRSFAEWLAHNRTVLCLFMLFGLYAALLPVLGYIAATLAFLVTSLALLLGIDSRRKWIVNLAVSCTLVPLVFVIFRFGLNVWLP</sequence>
<keyword evidence="4" id="KW-1185">Reference proteome</keyword>
<keyword evidence="1" id="KW-1133">Transmembrane helix</keyword>